<reference evidence="1 2" key="1">
    <citation type="submission" date="2019-01" db="EMBL/GenBank/DDBJ databases">
        <authorList>
            <person name="Chen W.-M."/>
        </authorList>
    </citation>
    <scope>NUCLEOTIDE SEQUENCE [LARGE SCALE GENOMIC DNA]</scope>
    <source>
        <strain evidence="1 2">HPM-16</strain>
    </source>
</reference>
<dbReference type="AlphaFoldDB" id="A0A437Q728"/>
<dbReference type="EMBL" id="SACQ01000005">
    <property type="protein sequence ID" value="RVU30335.1"/>
    <property type="molecule type" value="Genomic_DNA"/>
</dbReference>
<organism evidence="1 2">
    <name type="scientific">Neptunomonas marina</name>
    <dbReference type="NCBI Taxonomy" id="1815562"/>
    <lineage>
        <taxon>Bacteria</taxon>
        <taxon>Pseudomonadati</taxon>
        <taxon>Pseudomonadota</taxon>
        <taxon>Gammaproteobacteria</taxon>
        <taxon>Oceanospirillales</taxon>
        <taxon>Oceanospirillaceae</taxon>
        <taxon>Neptunomonas</taxon>
    </lineage>
</organism>
<sequence>MSALKKQISDAMKAAMRAKDKQTLGVVRLILAELKRIEVDERIELDDARVLATLDKMSKQRRDSISQFEEAGRNDLADSERQELEVIKTFLPQPLTDEEITAIIDAAVASTGASGMQDMGKLMAEIKPQLQGRADMGTVSKLVKSRLAG</sequence>
<dbReference type="InterPro" id="IPR019004">
    <property type="entry name" value="YqeY/Aim41"/>
</dbReference>
<dbReference type="InterPro" id="IPR003789">
    <property type="entry name" value="Asn/Gln_tRNA_amidoTrase-B-like"/>
</dbReference>
<protein>
    <submittedName>
        <fullName evidence="1">GatB/YqeY domain-containing protein</fullName>
    </submittedName>
</protein>
<dbReference type="PANTHER" id="PTHR28055:SF1">
    <property type="entry name" value="ALTERED INHERITANCE OF MITOCHONDRIA PROTEIN 41, MITOCHONDRIAL"/>
    <property type="match status" value="1"/>
</dbReference>
<gene>
    <name evidence="1" type="ORF">EOE65_11880</name>
</gene>
<name>A0A437Q728_9GAMM</name>
<dbReference type="InterPro" id="IPR042184">
    <property type="entry name" value="YqeY/Aim41_N"/>
</dbReference>
<comment type="caution">
    <text evidence="1">The sequence shown here is derived from an EMBL/GenBank/DDBJ whole genome shotgun (WGS) entry which is preliminary data.</text>
</comment>
<dbReference type="RefSeq" id="WP_127694531.1">
    <property type="nucleotide sequence ID" value="NZ_SACQ01000005.1"/>
</dbReference>
<dbReference type="Proteomes" id="UP000282818">
    <property type="component" value="Unassembled WGS sequence"/>
</dbReference>
<dbReference type="SUPFAM" id="SSF89095">
    <property type="entry name" value="GatB/YqeY motif"/>
    <property type="match status" value="1"/>
</dbReference>
<keyword evidence="2" id="KW-1185">Reference proteome</keyword>
<evidence type="ECO:0000313" key="1">
    <source>
        <dbReference type="EMBL" id="RVU30335.1"/>
    </source>
</evidence>
<dbReference type="InterPro" id="IPR023168">
    <property type="entry name" value="GatB_Yqey_C_2"/>
</dbReference>
<dbReference type="PANTHER" id="PTHR28055">
    <property type="entry name" value="ALTERED INHERITANCE OF MITOCHONDRIA PROTEIN 41, MITOCHONDRIAL"/>
    <property type="match status" value="1"/>
</dbReference>
<dbReference type="GO" id="GO:0016884">
    <property type="term" value="F:carbon-nitrogen ligase activity, with glutamine as amido-N-donor"/>
    <property type="evidence" value="ECO:0007669"/>
    <property type="project" value="InterPro"/>
</dbReference>
<dbReference type="Pfam" id="PF09424">
    <property type="entry name" value="YqeY"/>
    <property type="match status" value="1"/>
</dbReference>
<dbReference type="Gene3D" id="1.10.1510.10">
    <property type="entry name" value="Uncharacterised protein YqeY/AIM41 PF09424, N-terminal domain"/>
    <property type="match status" value="1"/>
</dbReference>
<dbReference type="Gene3D" id="1.10.10.410">
    <property type="match status" value="1"/>
</dbReference>
<accession>A0A437Q728</accession>
<proteinExistence type="predicted"/>
<evidence type="ECO:0000313" key="2">
    <source>
        <dbReference type="Proteomes" id="UP000282818"/>
    </source>
</evidence>